<dbReference type="InterPro" id="IPR029068">
    <property type="entry name" value="Glyas_Bleomycin-R_OHBP_Dase"/>
</dbReference>
<dbReference type="SUPFAM" id="SSF54593">
    <property type="entry name" value="Glyoxalase/Bleomycin resistance protein/Dihydroxybiphenyl dioxygenase"/>
    <property type="match status" value="1"/>
</dbReference>
<dbReference type="RefSeq" id="WP_145373609.1">
    <property type="nucleotide sequence ID" value="NZ_CP036276.1"/>
</dbReference>
<evidence type="ECO:0000313" key="3">
    <source>
        <dbReference type="Proteomes" id="UP000319383"/>
    </source>
</evidence>
<dbReference type="InterPro" id="IPR004360">
    <property type="entry name" value="Glyas_Fos-R_dOase_dom"/>
</dbReference>
<dbReference type="PROSITE" id="PS51819">
    <property type="entry name" value="VOC"/>
    <property type="match status" value="1"/>
</dbReference>
<evidence type="ECO:0000313" key="2">
    <source>
        <dbReference type="EMBL" id="QDU41586.1"/>
    </source>
</evidence>
<proteinExistence type="predicted"/>
<gene>
    <name evidence="2" type="ORF">Mal52_00390</name>
</gene>
<organism evidence="2 3">
    <name type="scientific">Symmachiella dynata</name>
    <dbReference type="NCBI Taxonomy" id="2527995"/>
    <lineage>
        <taxon>Bacteria</taxon>
        <taxon>Pseudomonadati</taxon>
        <taxon>Planctomycetota</taxon>
        <taxon>Planctomycetia</taxon>
        <taxon>Planctomycetales</taxon>
        <taxon>Planctomycetaceae</taxon>
        <taxon>Symmachiella</taxon>
    </lineage>
</organism>
<keyword evidence="3" id="KW-1185">Reference proteome</keyword>
<protein>
    <submittedName>
        <fullName evidence="2">Glyoxalase-like domain protein</fullName>
    </submittedName>
</protein>
<accession>A0A517ZGG6</accession>
<sequence length="145" mass="16345">MIQDVFPYLRMRNAGAAIEFYTTAFGAVEEFRLMDPGGRIGHAELKFGTFTVMLSDEYPEYGIQGPEAFGGCGTSIHLHVDDVDSMTQRAVSAGAKIVMEPKDQFYGERTSKILDPFGHEWLLGSHIEDVSREEMQRRFDELMAE</sequence>
<name>A0A517ZGG6_9PLAN</name>
<dbReference type="CDD" id="cd07246">
    <property type="entry name" value="VOC_like"/>
    <property type="match status" value="1"/>
</dbReference>
<dbReference type="EMBL" id="CP036276">
    <property type="protein sequence ID" value="QDU41586.1"/>
    <property type="molecule type" value="Genomic_DNA"/>
</dbReference>
<evidence type="ECO:0000259" key="1">
    <source>
        <dbReference type="PROSITE" id="PS51819"/>
    </source>
</evidence>
<dbReference type="PANTHER" id="PTHR34109:SF1">
    <property type="entry name" value="VOC DOMAIN-CONTAINING PROTEIN"/>
    <property type="match status" value="1"/>
</dbReference>
<dbReference type="Gene3D" id="3.30.720.120">
    <property type="match status" value="1"/>
</dbReference>
<dbReference type="AlphaFoldDB" id="A0A517ZGG6"/>
<dbReference type="KEGG" id="sdyn:Mal52_00390"/>
<dbReference type="Gene3D" id="3.30.720.110">
    <property type="match status" value="1"/>
</dbReference>
<reference evidence="2 3" key="1">
    <citation type="submission" date="2019-02" db="EMBL/GenBank/DDBJ databases">
        <title>Deep-cultivation of Planctomycetes and their phenomic and genomic characterization uncovers novel biology.</title>
        <authorList>
            <person name="Wiegand S."/>
            <person name="Jogler M."/>
            <person name="Boedeker C."/>
            <person name="Pinto D."/>
            <person name="Vollmers J."/>
            <person name="Rivas-Marin E."/>
            <person name="Kohn T."/>
            <person name="Peeters S.H."/>
            <person name="Heuer A."/>
            <person name="Rast P."/>
            <person name="Oberbeckmann S."/>
            <person name="Bunk B."/>
            <person name="Jeske O."/>
            <person name="Meyerdierks A."/>
            <person name="Storesund J.E."/>
            <person name="Kallscheuer N."/>
            <person name="Luecker S."/>
            <person name="Lage O.M."/>
            <person name="Pohl T."/>
            <person name="Merkel B.J."/>
            <person name="Hornburger P."/>
            <person name="Mueller R.-W."/>
            <person name="Bruemmer F."/>
            <person name="Labrenz M."/>
            <person name="Spormann A.M."/>
            <person name="Op den Camp H."/>
            <person name="Overmann J."/>
            <person name="Amann R."/>
            <person name="Jetten M.S.M."/>
            <person name="Mascher T."/>
            <person name="Medema M.H."/>
            <person name="Devos D.P."/>
            <person name="Kaster A.-K."/>
            <person name="Ovreas L."/>
            <person name="Rohde M."/>
            <person name="Galperin M.Y."/>
            <person name="Jogler C."/>
        </authorList>
    </citation>
    <scope>NUCLEOTIDE SEQUENCE [LARGE SCALE GENOMIC DNA]</scope>
    <source>
        <strain evidence="2 3">Mal52</strain>
    </source>
</reference>
<feature type="domain" description="VOC" evidence="1">
    <location>
        <begin position="1"/>
        <end position="126"/>
    </location>
</feature>
<dbReference type="Pfam" id="PF00903">
    <property type="entry name" value="Glyoxalase"/>
    <property type="match status" value="1"/>
</dbReference>
<dbReference type="Proteomes" id="UP000319383">
    <property type="component" value="Chromosome"/>
</dbReference>
<dbReference type="PANTHER" id="PTHR34109">
    <property type="entry name" value="BNAUNNG04460D PROTEIN-RELATED"/>
    <property type="match status" value="1"/>
</dbReference>
<dbReference type="InterPro" id="IPR037523">
    <property type="entry name" value="VOC_core"/>
</dbReference>